<protein>
    <submittedName>
        <fullName evidence="4">Beta/alpha-amylase</fullName>
    </submittedName>
</protein>
<dbReference type="InterPro" id="IPR006047">
    <property type="entry name" value="GH13_cat_dom"/>
</dbReference>
<dbReference type="GO" id="GO:0005975">
    <property type="term" value="P:carbohydrate metabolic process"/>
    <property type="evidence" value="ECO:0007669"/>
    <property type="project" value="InterPro"/>
</dbReference>
<sequence>MPRILRSLQVATAGRADDAGTMRSFATLFFALAITLGALARPYRIDHLEPLNWWVGMHDPSLQLMINGPHVADLQPEVDYPGVKVTGVERTDNPDFLFVNLTIARDTHPGTAVLEFRKGSAVVLRRGYELEARRSGSRERRGFNSRDAIYLITPDRFADADPSDDSMPGMLEKADRANPNGRHGGDIAGMAAHLDYIRRLGFTMIWPTPLLENNQPSYSYHGYSITDEYRIDSRFGTNAGYRDFVRQARGHGLGVIQDIVLNHIGSGHWWMRDLPSKDWINHAAYPVMTNNQHTTVPDPHAAPEDRDLYLHGWFVPTMPDLNQRNPLLARYLIQNTIWWIEYADLSGVREDTFSYSDRAFLHAWCTAVMREYPHFNIVGEEMDDQPYLTAYWQTGARNRDGYDSGLPTVTDFPVVDLLPEALNAPETWGTGLIELYDMIAADYLYANPMDLLVFPDNHDRPRIFSQLHDNLDLLRTELLFVATTRGIPQFYYGTEILKQSPIVRDDGLIRSDMPGGWAGDTVNAFTGTGLTAAQRGMQEYVRRLFTWRHHCKAVTEGSLTHYIPESGFYVYFRTKDDDRVMVVINKNHGEARLDLARFARMLGGARAGTNVLTGRTVNLTSPLELNPLQSVAIEYRVAP</sequence>
<name>A0A1J5S1J6_9ZZZZ</name>
<dbReference type="SMART" id="SM00642">
    <property type="entry name" value="Aamy"/>
    <property type="match status" value="1"/>
</dbReference>
<dbReference type="InterPro" id="IPR014756">
    <property type="entry name" value="Ig_E-set"/>
</dbReference>
<evidence type="ECO:0000256" key="1">
    <source>
        <dbReference type="ARBA" id="ARBA00022801"/>
    </source>
</evidence>
<dbReference type="Gene3D" id="3.20.20.80">
    <property type="entry name" value="Glycosidases"/>
    <property type="match status" value="1"/>
</dbReference>
<proteinExistence type="predicted"/>
<dbReference type="SUPFAM" id="SSF81296">
    <property type="entry name" value="E set domains"/>
    <property type="match status" value="1"/>
</dbReference>
<dbReference type="InterPro" id="IPR013783">
    <property type="entry name" value="Ig-like_fold"/>
</dbReference>
<organism evidence="4">
    <name type="scientific">mine drainage metagenome</name>
    <dbReference type="NCBI Taxonomy" id="410659"/>
    <lineage>
        <taxon>unclassified sequences</taxon>
        <taxon>metagenomes</taxon>
        <taxon>ecological metagenomes</taxon>
    </lineage>
</organism>
<dbReference type="Pfam" id="PF10438">
    <property type="entry name" value="Cyc-maltodext_C"/>
    <property type="match status" value="1"/>
</dbReference>
<dbReference type="InterPro" id="IPR013780">
    <property type="entry name" value="Glyco_hydro_b"/>
</dbReference>
<dbReference type="PANTHER" id="PTHR10357:SF210">
    <property type="entry name" value="MALTODEXTRIN GLUCOSIDASE"/>
    <property type="match status" value="1"/>
</dbReference>
<dbReference type="InterPro" id="IPR015171">
    <property type="entry name" value="Cyc-maltodext_N"/>
</dbReference>
<dbReference type="EMBL" id="MLJW01000162">
    <property type="protein sequence ID" value="OIQ95643.1"/>
    <property type="molecule type" value="Genomic_DNA"/>
</dbReference>
<dbReference type="SUPFAM" id="SSF51011">
    <property type="entry name" value="Glycosyl hydrolase domain"/>
    <property type="match status" value="1"/>
</dbReference>
<keyword evidence="1" id="KW-0378">Hydrolase</keyword>
<evidence type="ECO:0000256" key="2">
    <source>
        <dbReference type="ARBA" id="ARBA00023295"/>
    </source>
</evidence>
<dbReference type="CDD" id="cd11340">
    <property type="entry name" value="AmyAc_bac_CMD_like_3"/>
    <property type="match status" value="1"/>
</dbReference>
<evidence type="ECO:0000313" key="4">
    <source>
        <dbReference type="EMBL" id="OIQ95643.1"/>
    </source>
</evidence>
<dbReference type="Gene3D" id="2.60.40.10">
    <property type="entry name" value="Immunoglobulins"/>
    <property type="match status" value="1"/>
</dbReference>
<keyword evidence="2" id="KW-0326">Glycosidase</keyword>
<dbReference type="GO" id="GO:0016798">
    <property type="term" value="F:hydrolase activity, acting on glycosyl bonds"/>
    <property type="evidence" value="ECO:0007669"/>
    <property type="project" value="UniProtKB-KW"/>
</dbReference>
<gene>
    <name evidence="4" type="ORF">GALL_223190</name>
</gene>
<dbReference type="Gene3D" id="2.60.40.1180">
    <property type="entry name" value="Golgi alpha-mannosidase II"/>
    <property type="match status" value="1"/>
</dbReference>
<comment type="caution">
    <text evidence="4">The sequence shown here is derived from an EMBL/GenBank/DDBJ whole genome shotgun (WGS) entry which is preliminary data.</text>
</comment>
<dbReference type="SUPFAM" id="SSF51445">
    <property type="entry name" value="(Trans)glycosidases"/>
    <property type="match status" value="1"/>
</dbReference>
<dbReference type="InterPro" id="IPR017853">
    <property type="entry name" value="GH"/>
</dbReference>
<dbReference type="AlphaFoldDB" id="A0A1J5S1J6"/>
<dbReference type="InterPro" id="IPR019492">
    <property type="entry name" value="Cyclo-malto-dextrinase_C"/>
</dbReference>
<accession>A0A1J5S1J6</accession>
<dbReference type="Pfam" id="PF00128">
    <property type="entry name" value="Alpha-amylase"/>
    <property type="match status" value="1"/>
</dbReference>
<dbReference type="PANTHER" id="PTHR10357">
    <property type="entry name" value="ALPHA-AMYLASE FAMILY MEMBER"/>
    <property type="match status" value="1"/>
</dbReference>
<dbReference type="Pfam" id="PF09087">
    <property type="entry name" value="Cyc-maltodext_N"/>
    <property type="match status" value="1"/>
</dbReference>
<evidence type="ECO:0000259" key="3">
    <source>
        <dbReference type="SMART" id="SM00642"/>
    </source>
</evidence>
<reference evidence="4" key="1">
    <citation type="submission" date="2016-10" db="EMBL/GenBank/DDBJ databases">
        <title>Sequence of Gallionella enrichment culture.</title>
        <authorList>
            <person name="Poehlein A."/>
            <person name="Muehling M."/>
            <person name="Daniel R."/>
        </authorList>
    </citation>
    <scope>NUCLEOTIDE SEQUENCE</scope>
</reference>
<feature type="domain" description="Glycosyl hydrolase family 13 catalytic" evidence="3">
    <location>
        <begin position="151"/>
        <end position="534"/>
    </location>
</feature>